<dbReference type="AlphaFoldDB" id="C8WJP5"/>
<organism evidence="1 2">
    <name type="scientific">Eggerthella lenta (strain ATCC 25559 / DSM 2243 / CCUG 17323 / JCM 9979 / KCTC 3265 / NCTC 11813 / VPI 0255 / 1899 B)</name>
    <name type="common">Eubacterium lentum</name>
    <dbReference type="NCBI Taxonomy" id="479437"/>
    <lineage>
        <taxon>Bacteria</taxon>
        <taxon>Bacillati</taxon>
        <taxon>Actinomycetota</taxon>
        <taxon>Coriobacteriia</taxon>
        <taxon>Eggerthellales</taxon>
        <taxon>Eggerthellaceae</taxon>
        <taxon>Eggerthella</taxon>
    </lineage>
</organism>
<sequence length="37" mass="3993">MLFYSEGSTLGICHSIGIGFICFDIGMQSLPVKKPAM</sequence>
<dbReference type="EMBL" id="CP001726">
    <property type="protein sequence ID" value="ACV56174.1"/>
    <property type="molecule type" value="Genomic_DNA"/>
</dbReference>
<name>C8WJP5_EGGLE</name>
<accession>C8WJP5</accession>
<evidence type="ECO:0000313" key="2">
    <source>
        <dbReference type="Proteomes" id="UP000001377"/>
    </source>
</evidence>
<keyword evidence="2" id="KW-1185">Reference proteome</keyword>
<protein>
    <submittedName>
        <fullName evidence="1">Uncharacterized protein</fullName>
    </submittedName>
</protein>
<reference evidence="1 2" key="1">
    <citation type="journal article" date="2009" name="Stand. Genomic Sci.">
        <title>Complete genome sequence of Eggerthella lenta type strain (IPP VPI 0255).</title>
        <authorList>
            <person name="Saunders E."/>
            <person name="Pukall R."/>
            <person name="Abt B."/>
            <person name="Lapidus A."/>
            <person name="Glavina Del Rio T."/>
            <person name="Copeland A."/>
            <person name="Tice H."/>
            <person name="Cheng J.F."/>
            <person name="Lucas S."/>
            <person name="Chen F."/>
            <person name="Nolan M."/>
            <person name="Bruce D."/>
            <person name="Goodwin L."/>
            <person name="Pitluck S."/>
            <person name="Ivanova N."/>
            <person name="Mavromatis K."/>
            <person name="Ovchinnikova G."/>
            <person name="Pati A."/>
            <person name="Chen A."/>
            <person name="Palaniappan K."/>
            <person name="Land M."/>
            <person name="Hauser L."/>
            <person name="Chang Y.J."/>
            <person name="Jeffries C.D."/>
            <person name="Chain P."/>
            <person name="Meincke L."/>
            <person name="Sims D."/>
            <person name="Brettin T."/>
            <person name="Detter J.C."/>
            <person name="Goker M."/>
            <person name="Bristow J."/>
            <person name="Eisen J.A."/>
            <person name="Markowitz V."/>
            <person name="Hugenholtz P."/>
            <person name="Kyrpides N.C."/>
            <person name="Klenk H.P."/>
            <person name="Han C."/>
        </authorList>
    </citation>
    <scope>NUCLEOTIDE SEQUENCE [LARGE SCALE GENOMIC DNA]</scope>
    <source>
        <strain evidence="2">ATCC 25559 / DSM 2243 / CCUG 17323 / JCM 9979 / KCTC 3265 / NCTC 11813 / VPI 0255 / 1899 B</strain>
    </source>
</reference>
<dbReference type="Proteomes" id="UP000001377">
    <property type="component" value="Chromosome"/>
</dbReference>
<evidence type="ECO:0000313" key="1">
    <source>
        <dbReference type="EMBL" id="ACV56174.1"/>
    </source>
</evidence>
<gene>
    <name evidence="1" type="ordered locus">Elen_2213</name>
</gene>
<dbReference type="HOGENOM" id="CLU_3343121_0_0_11"/>
<proteinExistence type="predicted"/>
<dbReference type="PaxDb" id="479437-Elen_2213"/>
<dbReference type="KEGG" id="ele:Elen_2213"/>